<protein>
    <submittedName>
        <fullName evidence="3">Porin</fullName>
    </submittedName>
</protein>
<feature type="signal peptide" evidence="1">
    <location>
        <begin position="1"/>
        <end position="21"/>
    </location>
</feature>
<dbReference type="InterPro" id="IPR023614">
    <property type="entry name" value="Porin_dom_sf"/>
</dbReference>
<gene>
    <name evidence="3" type="ORF">ACFO4O_08645</name>
</gene>
<feature type="chain" id="PRO_5047028595" evidence="1">
    <location>
        <begin position="22"/>
        <end position="380"/>
    </location>
</feature>
<organism evidence="3 4">
    <name type="scientific">Glaciecola siphonariae</name>
    <dbReference type="NCBI Taxonomy" id="521012"/>
    <lineage>
        <taxon>Bacteria</taxon>
        <taxon>Pseudomonadati</taxon>
        <taxon>Pseudomonadota</taxon>
        <taxon>Gammaproteobacteria</taxon>
        <taxon>Alteromonadales</taxon>
        <taxon>Alteromonadaceae</taxon>
        <taxon>Glaciecola</taxon>
    </lineage>
</organism>
<name>A0ABV9LUM7_9ALTE</name>
<evidence type="ECO:0000259" key="2">
    <source>
        <dbReference type="Pfam" id="PF13609"/>
    </source>
</evidence>
<evidence type="ECO:0000313" key="4">
    <source>
        <dbReference type="Proteomes" id="UP001595897"/>
    </source>
</evidence>
<keyword evidence="4" id="KW-1185">Reference proteome</keyword>
<dbReference type="Gene3D" id="2.40.160.10">
    <property type="entry name" value="Porin"/>
    <property type="match status" value="1"/>
</dbReference>
<evidence type="ECO:0000256" key="1">
    <source>
        <dbReference type="SAM" id="SignalP"/>
    </source>
</evidence>
<dbReference type="RefSeq" id="WP_382407452.1">
    <property type="nucleotide sequence ID" value="NZ_JBHSGU010000002.1"/>
</dbReference>
<dbReference type="InterPro" id="IPR033900">
    <property type="entry name" value="Gram_neg_porin_domain"/>
</dbReference>
<dbReference type="EMBL" id="JBHSGU010000002">
    <property type="protein sequence ID" value="MFC4700221.1"/>
    <property type="molecule type" value="Genomic_DNA"/>
</dbReference>
<dbReference type="Proteomes" id="UP001595897">
    <property type="component" value="Unassembled WGS sequence"/>
</dbReference>
<dbReference type="Pfam" id="PF13609">
    <property type="entry name" value="Porin_4"/>
    <property type="match status" value="1"/>
</dbReference>
<sequence length="380" mass="42057">MKKLFVFTSFILLTLSSVTKAEIRINGFANLVAGYSDTDTELFGYTDDIDFSNESLFALQLSGDITDKLSATGQILSRGSDDFNAKFEWAYLSYAASDNISISAGRIRLPLFLYSESLDVGYSYHWITPPNSVYAIAFNNMDGVKVTYNGYGAGWDYVLTAAYGVITNPSVPVGDGLFASLKGENTLLLSAEMVKDSFKARFNYGRADGTLELAAVDQILASFAPLAPELADLLAFNDDEGLFYGLSLSYDNFDWFISGEYTLNTNEDTFTPDDIAYYVTGGIRLGKFTPSLTYQKRDGEDDLKFLEELSALAQPIQQAIAPAVLGIQLNQMENWDAWTFGLRYDFSTRIALKGEYVSNGDDINDTNDANLFRLAVNYVF</sequence>
<comment type="caution">
    <text evidence="3">The sequence shown here is derived from an EMBL/GenBank/DDBJ whole genome shotgun (WGS) entry which is preliminary data.</text>
</comment>
<proteinExistence type="predicted"/>
<dbReference type="SUPFAM" id="SSF56935">
    <property type="entry name" value="Porins"/>
    <property type="match status" value="1"/>
</dbReference>
<reference evidence="4" key="1">
    <citation type="journal article" date="2019" name="Int. J. Syst. Evol. Microbiol.">
        <title>The Global Catalogue of Microorganisms (GCM) 10K type strain sequencing project: providing services to taxonomists for standard genome sequencing and annotation.</title>
        <authorList>
            <consortium name="The Broad Institute Genomics Platform"/>
            <consortium name="The Broad Institute Genome Sequencing Center for Infectious Disease"/>
            <person name="Wu L."/>
            <person name="Ma J."/>
        </authorList>
    </citation>
    <scope>NUCLEOTIDE SEQUENCE [LARGE SCALE GENOMIC DNA]</scope>
    <source>
        <strain evidence="4">KACC 12507</strain>
    </source>
</reference>
<keyword evidence="1" id="KW-0732">Signal</keyword>
<feature type="domain" description="Porin" evidence="2">
    <location>
        <begin position="11"/>
        <end position="359"/>
    </location>
</feature>
<accession>A0ABV9LUM7</accession>
<evidence type="ECO:0000313" key="3">
    <source>
        <dbReference type="EMBL" id="MFC4700221.1"/>
    </source>
</evidence>